<protein>
    <recommendedName>
        <fullName evidence="3">AAA family ATPase</fullName>
    </recommendedName>
</protein>
<sequence length="197" mass="23259">MFTVSDPLPERPRRILVAGVSGAGKSTLARRLAALLGIEYTELDSLFHGPDWVPRTEFMSDVDRLTQEPIWVSEWQYATVRPMLAQRADTLIWLDYPIPLSMVRLIRRTGRRRRQREELWNGNYEGPLWRIFTDSDHIIRWGWRTRNKLKALVPTLEQKYPGLHVLHLRSPREADVWLNRLTQQVDVSRVQPWQDQP</sequence>
<dbReference type="EMBL" id="CP013200">
    <property type="protein sequence ID" value="ALO65931.1"/>
    <property type="molecule type" value="Genomic_DNA"/>
</dbReference>
<evidence type="ECO:0008006" key="3">
    <source>
        <dbReference type="Google" id="ProtNLM"/>
    </source>
</evidence>
<dbReference type="RefSeq" id="WP_062286560.1">
    <property type="nucleotide sequence ID" value="NZ_CP013200.1"/>
</dbReference>
<dbReference type="Gene3D" id="3.40.50.300">
    <property type="entry name" value="P-loop containing nucleotide triphosphate hydrolases"/>
    <property type="match status" value="1"/>
</dbReference>
<dbReference type="PANTHER" id="PTHR37816">
    <property type="entry name" value="YALI0E33011P"/>
    <property type="match status" value="1"/>
</dbReference>
<reference evidence="2" key="1">
    <citation type="submission" date="2015-11" db="EMBL/GenBank/DDBJ databases">
        <authorList>
            <person name="Kumar R."/>
            <person name="Singh D."/>
            <person name="Swarnkar M.K."/>
            <person name="Singh A.K."/>
            <person name="Kumar S."/>
        </authorList>
    </citation>
    <scope>NUCLEOTIDE SEQUENCE [LARGE SCALE GENOMIC DNA]</scope>
    <source>
        <strain evidence="2">ERGS4:06</strain>
    </source>
</reference>
<dbReference type="PANTHER" id="PTHR37816:SF1">
    <property type="entry name" value="TOXIN"/>
    <property type="match status" value="1"/>
</dbReference>
<name>A0A0S2LXM2_9MICC</name>
<evidence type="ECO:0000313" key="1">
    <source>
        <dbReference type="EMBL" id="ALO65931.1"/>
    </source>
</evidence>
<dbReference type="InterPro" id="IPR052922">
    <property type="entry name" value="Cytidylate_Kinase-2"/>
</dbReference>
<gene>
    <name evidence="1" type="ORF">AS189_04770</name>
</gene>
<evidence type="ECO:0000313" key="2">
    <source>
        <dbReference type="Proteomes" id="UP000059574"/>
    </source>
</evidence>
<organism evidence="1 2">
    <name type="scientific">Arthrobacter alpinus</name>
    <dbReference type="NCBI Taxonomy" id="656366"/>
    <lineage>
        <taxon>Bacteria</taxon>
        <taxon>Bacillati</taxon>
        <taxon>Actinomycetota</taxon>
        <taxon>Actinomycetes</taxon>
        <taxon>Micrococcales</taxon>
        <taxon>Micrococcaceae</taxon>
        <taxon>Arthrobacter</taxon>
    </lineage>
</organism>
<dbReference type="InterPro" id="IPR027417">
    <property type="entry name" value="P-loop_NTPase"/>
</dbReference>
<reference evidence="1 2" key="2">
    <citation type="journal article" date="2016" name="J. Biotechnol.">
        <title>Complete genome sequence of Arthrobacter alpinus ERGS4:06, a yellow pigmented bacterium tolerant to cold and radiations isolated from Sikkim Himalaya.</title>
        <authorList>
            <person name="Kumar R."/>
            <person name="Singh D."/>
            <person name="Swarnkar M.K."/>
            <person name="Singh A.K."/>
            <person name="Kumar S."/>
        </authorList>
    </citation>
    <scope>NUCLEOTIDE SEQUENCE [LARGE SCALE GENOMIC DNA]</scope>
    <source>
        <strain evidence="1 2">ERGS4:06</strain>
    </source>
</reference>
<proteinExistence type="predicted"/>
<accession>A0A0S2LXM2</accession>
<dbReference type="AlphaFoldDB" id="A0A0S2LXM2"/>
<dbReference type="SUPFAM" id="SSF52540">
    <property type="entry name" value="P-loop containing nucleoside triphosphate hydrolases"/>
    <property type="match status" value="1"/>
</dbReference>
<dbReference type="OrthoDB" id="3199600at2"/>
<dbReference type="Proteomes" id="UP000059574">
    <property type="component" value="Chromosome"/>
</dbReference>